<evidence type="ECO:0000313" key="8">
    <source>
        <dbReference type="Proteomes" id="UP000179807"/>
    </source>
</evidence>
<dbReference type="AlphaFoldDB" id="A0A1J4J082"/>
<evidence type="ECO:0000259" key="6">
    <source>
        <dbReference type="PROSITE" id="PS50011"/>
    </source>
</evidence>
<keyword evidence="4 7" id="KW-0418">Kinase</keyword>
<accession>A0A1J4J082</accession>
<name>A0A1J4J082_9EUKA</name>
<dbReference type="VEuPathDB" id="TrichDB:TRFO_40828"/>
<evidence type="ECO:0000256" key="2">
    <source>
        <dbReference type="ARBA" id="ARBA00022679"/>
    </source>
</evidence>
<dbReference type="PANTHER" id="PTHR24346:SF82">
    <property type="entry name" value="KP78A-RELATED"/>
    <property type="match status" value="1"/>
</dbReference>
<dbReference type="GO" id="GO:0005737">
    <property type="term" value="C:cytoplasm"/>
    <property type="evidence" value="ECO:0007669"/>
    <property type="project" value="TreeGrafter"/>
</dbReference>
<dbReference type="InterPro" id="IPR011009">
    <property type="entry name" value="Kinase-like_dom_sf"/>
</dbReference>
<dbReference type="PROSITE" id="PS50011">
    <property type="entry name" value="PROTEIN_KINASE_DOM"/>
    <property type="match status" value="1"/>
</dbReference>
<gene>
    <name evidence="7" type="ORF">TRFO_40828</name>
</gene>
<dbReference type="SMART" id="SM00220">
    <property type="entry name" value="S_TKc"/>
    <property type="match status" value="1"/>
</dbReference>
<reference evidence="7" key="1">
    <citation type="submission" date="2016-10" db="EMBL/GenBank/DDBJ databases">
        <authorList>
            <person name="Benchimol M."/>
            <person name="Almeida L.G."/>
            <person name="Vasconcelos A.T."/>
            <person name="Perreira-Neves A."/>
            <person name="Rosa I.A."/>
            <person name="Tasca T."/>
            <person name="Bogo M.R."/>
            <person name="de Souza W."/>
        </authorList>
    </citation>
    <scope>NUCLEOTIDE SEQUENCE [LARGE SCALE GENOMIC DNA]</scope>
    <source>
        <strain evidence="7">K</strain>
    </source>
</reference>
<dbReference type="SUPFAM" id="SSF56112">
    <property type="entry name" value="Protein kinase-like (PK-like)"/>
    <property type="match status" value="1"/>
</dbReference>
<dbReference type="GO" id="GO:0035556">
    <property type="term" value="P:intracellular signal transduction"/>
    <property type="evidence" value="ECO:0007669"/>
    <property type="project" value="TreeGrafter"/>
</dbReference>
<evidence type="ECO:0000256" key="5">
    <source>
        <dbReference type="ARBA" id="ARBA00022840"/>
    </source>
</evidence>
<dbReference type="PROSITE" id="PS00108">
    <property type="entry name" value="PROTEIN_KINASE_ST"/>
    <property type="match status" value="1"/>
</dbReference>
<evidence type="ECO:0000256" key="4">
    <source>
        <dbReference type="ARBA" id="ARBA00022777"/>
    </source>
</evidence>
<evidence type="ECO:0000256" key="3">
    <source>
        <dbReference type="ARBA" id="ARBA00022741"/>
    </source>
</evidence>
<dbReference type="Gene3D" id="1.10.510.10">
    <property type="entry name" value="Transferase(Phosphotransferase) domain 1"/>
    <property type="match status" value="1"/>
</dbReference>
<feature type="domain" description="Protein kinase" evidence="6">
    <location>
        <begin position="1"/>
        <end position="212"/>
    </location>
</feature>
<protein>
    <submittedName>
        <fullName evidence="7">CAMK family protein kinase</fullName>
    </submittedName>
</protein>
<proteinExistence type="predicted"/>
<sequence>MESRFENEIRILQKLDHPNITVLFDMLKDTVNYYVIMELCSTGTLFDYIIEHRKMPEDDGKYVFKQIMTTLKYMQSEGIAHRDIKPENILIDDKLHIKFIDFGFSDVQIQNHLMRTRCGSSAYASPECLNGGPYNGLISDIWSAGVVLYTMLNGKLPWTKDNLVQLTRQISDAEFFIPTNLSDDVRDLINGMMNADVQKRYTVDQILDHPWLKTVQDPDFTNECHIKKSLGQEEVNSFFSLIPSVSANQIFNKSHLVDLSSIRSDTMHDGRCLLAMAKRRKLTRKRCVVPILTSHRNNLSCAQLL</sequence>
<dbReference type="Proteomes" id="UP000179807">
    <property type="component" value="Unassembled WGS sequence"/>
</dbReference>
<evidence type="ECO:0000256" key="1">
    <source>
        <dbReference type="ARBA" id="ARBA00022527"/>
    </source>
</evidence>
<comment type="caution">
    <text evidence="7">The sequence shown here is derived from an EMBL/GenBank/DDBJ whole genome shotgun (WGS) entry which is preliminary data.</text>
</comment>
<dbReference type="RefSeq" id="XP_068345971.1">
    <property type="nucleotide sequence ID" value="XM_068513423.1"/>
</dbReference>
<dbReference type="GeneID" id="94848127"/>
<dbReference type="OrthoDB" id="193931at2759"/>
<dbReference type="FunFam" id="1.10.510.10:FF:000571">
    <property type="entry name" value="Maternal embryonic leucine zipper kinase"/>
    <property type="match status" value="1"/>
</dbReference>
<evidence type="ECO:0000313" key="7">
    <source>
        <dbReference type="EMBL" id="OHS92834.1"/>
    </source>
</evidence>
<dbReference type="PANTHER" id="PTHR24346">
    <property type="entry name" value="MAP/MICROTUBULE AFFINITY-REGULATING KINASE"/>
    <property type="match status" value="1"/>
</dbReference>
<dbReference type="GO" id="GO:0005524">
    <property type="term" value="F:ATP binding"/>
    <property type="evidence" value="ECO:0007669"/>
    <property type="project" value="UniProtKB-KW"/>
</dbReference>
<keyword evidence="8" id="KW-1185">Reference proteome</keyword>
<keyword evidence="1" id="KW-0723">Serine/threonine-protein kinase</keyword>
<keyword evidence="5" id="KW-0067">ATP-binding</keyword>
<organism evidence="7 8">
    <name type="scientific">Tritrichomonas foetus</name>
    <dbReference type="NCBI Taxonomy" id="1144522"/>
    <lineage>
        <taxon>Eukaryota</taxon>
        <taxon>Metamonada</taxon>
        <taxon>Parabasalia</taxon>
        <taxon>Tritrichomonadida</taxon>
        <taxon>Tritrichomonadidae</taxon>
        <taxon>Tritrichomonas</taxon>
    </lineage>
</organism>
<keyword evidence="2" id="KW-0808">Transferase</keyword>
<dbReference type="InterPro" id="IPR008271">
    <property type="entry name" value="Ser/Thr_kinase_AS"/>
</dbReference>
<dbReference type="Pfam" id="PF00069">
    <property type="entry name" value="Pkinase"/>
    <property type="match status" value="1"/>
</dbReference>
<dbReference type="GO" id="GO:0004674">
    <property type="term" value="F:protein serine/threonine kinase activity"/>
    <property type="evidence" value="ECO:0007669"/>
    <property type="project" value="UniProtKB-KW"/>
</dbReference>
<dbReference type="EMBL" id="MLAK01001461">
    <property type="protein sequence ID" value="OHS92834.1"/>
    <property type="molecule type" value="Genomic_DNA"/>
</dbReference>
<dbReference type="InterPro" id="IPR000719">
    <property type="entry name" value="Prot_kinase_dom"/>
</dbReference>
<keyword evidence="3" id="KW-0547">Nucleotide-binding</keyword>